<dbReference type="InterPro" id="IPR001845">
    <property type="entry name" value="HTH_ArsR_DNA-bd_dom"/>
</dbReference>
<feature type="domain" description="HTH arsR-type" evidence="4">
    <location>
        <begin position="26"/>
        <end position="120"/>
    </location>
</feature>
<dbReference type="Pfam" id="PF01022">
    <property type="entry name" value="HTH_5"/>
    <property type="match status" value="1"/>
</dbReference>
<dbReference type="AlphaFoldDB" id="A0A1H8ICT6"/>
<dbReference type="PANTHER" id="PTHR43132:SF6">
    <property type="entry name" value="HTH-TYPE TRANSCRIPTIONAL REPRESSOR CZRA"/>
    <property type="match status" value="1"/>
</dbReference>
<name>A0A1H8ICT6_9PROT</name>
<evidence type="ECO:0000313" key="6">
    <source>
        <dbReference type="Proteomes" id="UP000199459"/>
    </source>
</evidence>
<dbReference type="Gene3D" id="1.10.10.10">
    <property type="entry name" value="Winged helix-like DNA-binding domain superfamily/Winged helix DNA-binding domain"/>
    <property type="match status" value="1"/>
</dbReference>
<dbReference type="PANTHER" id="PTHR43132">
    <property type="entry name" value="ARSENICAL RESISTANCE OPERON REPRESSOR ARSR-RELATED"/>
    <property type="match status" value="1"/>
</dbReference>
<dbReference type="InterPro" id="IPR011991">
    <property type="entry name" value="ArsR-like_HTH"/>
</dbReference>
<dbReference type="OrthoDB" id="5296924at2"/>
<keyword evidence="1" id="KW-0805">Transcription regulation</keyword>
<dbReference type="Proteomes" id="UP000199459">
    <property type="component" value="Unassembled WGS sequence"/>
</dbReference>
<dbReference type="CDD" id="cd00090">
    <property type="entry name" value="HTH_ARSR"/>
    <property type="match status" value="1"/>
</dbReference>
<reference evidence="5 6" key="1">
    <citation type="submission" date="2016-10" db="EMBL/GenBank/DDBJ databases">
        <authorList>
            <person name="de Groot N.N."/>
        </authorList>
    </citation>
    <scope>NUCLEOTIDE SEQUENCE [LARGE SCALE GENOMIC DNA]</scope>
    <source>
        <strain evidence="5 6">Nm22</strain>
    </source>
</reference>
<dbReference type="InterPro" id="IPR051011">
    <property type="entry name" value="Metal_resp_trans_reg"/>
</dbReference>
<proteinExistence type="predicted"/>
<dbReference type="GO" id="GO:0003677">
    <property type="term" value="F:DNA binding"/>
    <property type="evidence" value="ECO:0007669"/>
    <property type="project" value="UniProtKB-KW"/>
</dbReference>
<gene>
    <name evidence="5" type="ORF">SAMN05216325_13128</name>
</gene>
<evidence type="ECO:0000256" key="3">
    <source>
        <dbReference type="ARBA" id="ARBA00023163"/>
    </source>
</evidence>
<keyword evidence="2 5" id="KW-0238">DNA-binding</keyword>
<keyword evidence="3" id="KW-0804">Transcription</keyword>
<dbReference type="NCBIfam" id="NF033788">
    <property type="entry name" value="HTH_metalloreg"/>
    <property type="match status" value="1"/>
</dbReference>
<evidence type="ECO:0000313" key="5">
    <source>
        <dbReference type="EMBL" id="SEN66633.1"/>
    </source>
</evidence>
<accession>A0A1H8ICT6</accession>
<sequence length="121" mass="13847">MFAMKIEPCNHTHDESSVSQIAERLLSDRQIARLYELYKALGDPTRIKIISALAVSELCVHEIVQLIGVSQSAISHQLRVLRSVGLVTYRKEGRHVIYKLDDEHVQAIFDYGLEHINHQNQ</sequence>
<protein>
    <submittedName>
        <fullName evidence="5">DNA-binding transcriptional regulator, ArsR family</fullName>
    </submittedName>
</protein>
<evidence type="ECO:0000256" key="2">
    <source>
        <dbReference type="ARBA" id="ARBA00023125"/>
    </source>
</evidence>
<dbReference type="EMBL" id="FOCP01000031">
    <property type="protein sequence ID" value="SEN66633.1"/>
    <property type="molecule type" value="Genomic_DNA"/>
</dbReference>
<evidence type="ECO:0000259" key="4">
    <source>
        <dbReference type="PROSITE" id="PS50987"/>
    </source>
</evidence>
<dbReference type="GO" id="GO:0003700">
    <property type="term" value="F:DNA-binding transcription factor activity"/>
    <property type="evidence" value="ECO:0007669"/>
    <property type="project" value="InterPro"/>
</dbReference>
<dbReference type="PROSITE" id="PS50987">
    <property type="entry name" value="HTH_ARSR_2"/>
    <property type="match status" value="1"/>
</dbReference>
<dbReference type="InterPro" id="IPR036390">
    <property type="entry name" value="WH_DNA-bd_sf"/>
</dbReference>
<dbReference type="SUPFAM" id="SSF46785">
    <property type="entry name" value="Winged helix' DNA-binding domain"/>
    <property type="match status" value="1"/>
</dbReference>
<dbReference type="PRINTS" id="PR00778">
    <property type="entry name" value="HTHARSR"/>
</dbReference>
<dbReference type="SMART" id="SM00418">
    <property type="entry name" value="HTH_ARSR"/>
    <property type="match status" value="1"/>
</dbReference>
<organism evidence="5 6">
    <name type="scientific">Nitrosomonas marina</name>
    <dbReference type="NCBI Taxonomy" id="917"/>
    <lineage>
        <taxon>Bacteria</taxon>
        <taxon>Pseudomonadati</taxon>
        <taxon>Pseudomonadota</taxon>
        <taxon>Betaproteobacteria</taxon>
        <taxon>Nitrosomonadales</taxon>
        <taxon>Nitrosomonadaceae</taxon>
        <taxon>Nitrosomonas</taxon>
    </lineage>
</organism>
<dbReference type="InterPro" id="IPR036388">
    <property type="entry name" value="WH-like_DNA-bd_sf"/>
</dbReference>
<evidence type="ECO:0000256" key="1">
    <source>
        <dbReference type="ARBA" id="ARBA00023015"/>
    </source>
</evidence>